<feature type="compositionally biased region" description="Pro residues" evidence="1">
    <location>
        <begin position="33"/>
        <end position="46"/>
    </location>
</feature>
<proteinExistence type="predicted"/>
<dbReference type="AlphaFoldDB" id="A0AA38M119"/>
<protein>
    <submittedName>
        <fullName evidence="2">Uncharacterized protein</fullName>
    </submittedName>
</protein>
<evidence type="ECO:0000313" key="3">
    <source>
        <dbReference type="Proteomes" id="UP001168821"/>
    </source>
</evidence>
<evidence type="ECO:0000313" key="2">
    <source>
        <dbReference type="EMBL" id="KAJ3639833.1"/>
    </source>
</evidence>
<accession>A0AA38M119</accession>
<name>A0AA38M119_9CUCU</name>
<sequence length="205" mass="22008">MTTKSTRLNPESAQTPDTCPRVTFCAWSSGPPAAAPAPWAPGPPGGGGPGDAAGGRWGAAHSAGGRPRRTRTYPLWRHWAPRGEGLAVFSGGTMGTCRADTRRNTQRRTLNSAADWRWRPTLLRRSESGDEHGGAQAEILTTCRYAARCKARARNRRESSGAQCSTALGSFAVAVAKTRDAPSPPTATRRDVRIRTTPKFVRDNV</sequence>
<feature type="region of interest" description="Disordered" evidence="1">
    <location>
        <begin position="1"/>
        <end position="68"/>
    </location>
</feature>
<organism evidence="2 3">
    <name type="scientific">Zophobas morio</name>
    <dbReference type="NCBI Taxonomy" id="2755281"/>
    <lineage>
        <taxon>Eukaryota</taxon>
        <taxon>Metazoa</taxon>
        <taxon>Ecdysozoa</taxon>
        <taxon>Arthropoda</taxon>
        <taxon>Hexapoda</taxon>
        <taxon>Insecta</taxon>
        <taxon>Pterygota</taxon>
        <taxon>Neoptera</taxon>
        <taxon>Endopterygota</taxon>
        <taxon>Coleoptera</taxon>
        <taxon>Polyphaga</taxon>
        <taxon>Cucujiformia</taxon>
        <taxon>Tenebrionidae</taxon>
        <taxon>Zophobas</taxon>
    </lineage>
</organism>
<evidence type="ECO:0000256" key="1">
    <source>
        <dbReference type="SAM" id="MobiDB-lite"/>
    </source>
</evidence>
<keyword evidence="3" id="KW-1185">Reference proteome</keyword>
<dbReference type="Proteomes" id="UP001168821">
    <property type="component" value="Unassembled WGS sequence"/>
</dbReference>
<reference evidence="2" key="1">
    <citation type="journal article" date="2023" name="G3 (Bethesda)">
        <title>Whole genome assemblies of Zophobas morio and Tenebrio molitor.</title>
        <authorList>
            <person name="Kaur S."/>
            <person name="Stinson S.A."/>
            <person name="diCenzo G.C."/>
        </authorList>
    </citation>
    <scope>NUCLEOTIDE SEQUENCE</scope>
    <source>
        <strain evidence="2">QUZm001</strain>
    </source>
</reference>
<comment type="caution">
    <text evidence="2">The sequence shown here is derived from an EMBL/GenBank/DDBJ whole genome shotgun (WGS) entry which is preliminary data.</text>
</comment>
<gene>
    <name evidence="2" type="ORF">Zmor_003169</name>
</gene>
<feature type="compositionally biased region" description="Gly residues" evidence="1">
    <location>
        <begin position="47"/>
        <end position="57"/>
    </location>
</feature>
<dbReference type="EMBL" id="JALNTZ010000010">
    <property type="protein sequence ID" value="KAJ3639833.1"/>
    <property type="molecule type" value="Genomic_DNA"/>
</dbReference>
<feature type="compositionally biased region" description="Polar residues" evidence="1">
    <location>
        <begin position="1"/>
        <end position="17"/>
    </location>
</feature>